<dbReference type="RefSeq" id="WP_337337885.1">
    <property type="nucleotide sequence ID" value="NZ_JBBDGL010000002.1"/>
</dbReference>
<feature type="region of interest" description="Disordered" evidence="1">
    <location>
        <begin position="162"/>
        <end position="204"/>
    </location>
</feature>
<feature type="transmembrane region" description="Helical" evidence="2">
    <location>
        <begin position="131"/>
        <end position="154"/>
    </location>
</feature>
<feature type="compositionally biased region" description="Polar residues" evidence="1">
    <location>
        <begin position="162"/>
        <end position="171"/>
    </location>
</feature>
<keyword evidence="2" id="KW-1133">Transmembrane helix</keyword>
<dbReference type="InterPro" id="IPR019051">
    <property type="entry name" value="Trp_biosyn_TM_oprn/chp"/>
</dbReference>
<evidence type="ECO:0000256" key="1">
    <source>
        <dbReference type="SAM" id="MobiDB-lite"/>
    </source>
</evidence>
<reference evidence="3 4" key="1">
    <citation type="submission" date="2024-02" db="EMBL/GenBank/DDBJ databases">
        <authorList>
            <person name="Saticioglu I.B."/>
        </authorList>
    </citation>
    <scope>NUCLEOTIDE SEQUENCE [LARGE SCALE GENOMIC DNA]</scope>
    <source>
        <strain evidence="3 4">Mu-86</strain>
    </source>
</reference>
<keyword evidence="4" id="KW-1185">Reference proteome</keyword>
<feature type="transmembrane region" description="Helical" evidence="2">
    <location>
        <begin position="48"/>
        <end position="68"/>
    </location>
</feature>
<comment type="caution">
    <text evidence="3">The sequence shown here is derived from an EMBL/GenBank/DDBJ whole genome shotgun (WGS) entry which is preliminary data.</text>
</comment>
<organism evidence="3 4">
    <name type="scientific">Microbacterium marmarense</name>
    <dbReference type="NCBI Taxonomy" id="3122051"/>
    <lineage>
        <taxon>Bacteria</taxon>
        <taxon>Bacillati</taxon>
        <taxon>Actinomycetota</taxon>
        <taxon>Actinomycetes</taxon>
        <taxon>Micrococcales</taxon>
        <taxon>Microbacteriaceae</taxon>
        <taxon>Microbacterium</taxon>
    </lineage>
</organism>
<feature type="transmembrane region" description="Helical" evidence="2">
    <location>
        <begin position="75"/>
        <end position="97"/>
    </location>
</feature>
<protein>
    <submittedName>
        <fullName evidence="3">Trp biosynthesis-associated membrane protein</fullName>
    </submittedName>
</protein>
<keyword evidence="2" id="KW-0472">Membrane</keyword>
<dbReference type="Proteomes" id="UP001368654">
    <property type="component" value="Unassembled WGS sequence"/>
</dbReference>
<gene>
    <name evidence="3" type="ORF">WDU96_07530</name>
</gene>
<accession>A0ABU8LW10</accession>
<evidence type="ECO:0000313" key="4">
    <source>
        <dbReference type="Proteomes" id="UP001368654"/>
    </source>
</evidence>
<name>A0ABU8LW10_9MICO</name>
<proteinExistence type="predicted"/>
<feature type="compositionally biased region" description="Basic and acidic residues" evidence="1">
    <location>
        <begin position="180"/>
        <end position="204"/>
    </location>
</feature>
<dbReference type="Pfam" id="PF09534">
    <property type="entry name" value="Trp_oprn_chp"/>
    <property type="match status" value="1"/>
</dbReference>
<dbReference type="EMBL" id="JBBDGL010000002">
    <property type="protein sequence ID" value="MEJ1155450.1"/>
    <property type="molecule type" value="Genomic_DNA"/>
</dbReference>
<keyword evidence="2" id="KW-0812">Transmembrane</keyword>
<evidence type="ECO:0000313" key="3">
    <source>
        <dbReference type="EMBL" id="MEJ1155450.1"/>
    </source>
</evidence>
<evidence type="ECO:0000256" key="2">
    <source>
        <dbReference type="SAM" id="Phobius"/>
    </source>
</evidence>
<sequence length="204" mass="20642">MIQRARLIAVSAIVLCGAMAVISSTQTWLHVTLVDGGSDDLAVSGADAVVVLAPLSLAVLALGLALTIVGTILRYAFGVLTVIIGAIVGWLSAAIAFEQPTSAVVATVSVATGISGQSAVSALVSSITPTAWPAMTMVAGGLLVAVGIFTLATARTWSGSSRRFRTDQSAPAATAGADSSRPHDAIDSWDDLSRGDDPTARPLD</sequence>